<accession>A0AA41KJ68</accession>
<comment type="caution">
    <text evidence="2">The sequence shown here is derived from an EMBL/GenBank/DDBJ whole genome shotgun (WGS) entry which is preliminary data.</text>
</comment>
<dbReference type="PROSITE" id="PS51257">
    <property type="entry name" value="PROKAR_LIPOPROTEIN"/>
    <property type="match status" value="1"/>
</dbReference>
<name>A0AA41KJ68_9EURY</name>
<dbReference type="EMBL" id="JAHQXE010000003">
    <property type="protein sequence ID" value="MBV0902423.1"/>
    <property type="molecule type" value="Genomic_DNA"/>
</dbReference>
<dbReference type="PROSITE" id="PS51318">
    <property type="entry name" value="TAT"/>
    <property type="match status" value="1"/>
</dbReference>
<organism evidence="2 3">
    <name type="scientific">Haloarcula salina</name>
    <dbReference type="NCBI Taxonomy" id="1429914"/>
    <lineage>
        <taxon>Archaea</taxon>
        <taxon>Methanobacteriati</taxon>
        <taxon>Methanobacteriota</taxon>
        <taxon>Stenosarchaea group</taxon>
        <taxon>Halobacteria</taxon>
        <taxon>Halobacteriales</taxon>
        <taxon>Haloarculaceae</taxon>
        <taxon>Haloarcula</taxon>
    </lineage>
</organism>
<dbReference type="InterPro" id="IPR006311">
    <property type="entry name" value="TAT_signal"/>
</dbReference>
<protein>
    <submittedName>
        <fullName evidence="2">PGF-CTERM sorting domain-containing protein</fullName>
    </submittedName>
</protein>
<evidence type="ECO:0000256" key="1">
    <source>
        <dbReference type="ARBA" id="ARBA00022729"/>
    </source>
</evidence>
<dbReference type="GO" id="GO:0005886">
    <property type="term" value="C:plasma membrane"/>
    <property type="evidence" value="ECO:0007669"/>
    <property type="project" value="UniProtKB-SubCell"/>
</dbReference>
<dbReference type="Proteomes" id="UP001166304">
    <property type="component" value="Unassembled WGS sequence"/>
</dbReference>
<keyword evidence="3" id="KW-1185">Reference proteome</keyword>
<dbReference type="InterPro" id="IPR026371">
    <property type="entry name" value="PGF_CTERM"/>
</dbReference>
<sequence>MADSHSRRAVLSGAGAALGCAVLGSRDVRARTTTRAVITDGDETENDMTGFFVHVGDSTSPTEAQVATDCSFADWDADTVAYDVTLVDRADPEYAEYERTIYAPDTTEIPPGSLFVINSQERCTDGYVGVRLERLGSDRLEAALSGDIDTAAADGSSASGPGFGVVGALAALVGWGALRDRR</sequence>
<dbReference type="RefSeq" id="WP_162413416.1">
    <property type="nucleotide sequence ID" value="NZ_JAHQXE010000003.1"/>
</dbReference>
<gene>
    <name evidence="2" type="ORF">KTS37_11550</name>
</gene>
<reference evidence="2" key="1">
    <citation type="submission" date="2021-06" db="EMBL/GenBank/DDBJ databases">
        <title>New haloarchaea isolates fom saline soil.</title>
        <authorList>
            <person name="Duran-Viseras A."/>
            <person name="Sanchez-Porro C.S."/>
            <person name="Ventosa A."/>
        </authorList>
    </citation>
    <scope>NUCLEOTIDE SEQUENCE</scope>
    <source>
        <strain evidence="2">JCM 18369</strain>
    </source>
</reference>
<keyword evidence="1" id="KW-0732">Signal</keyword>
<evidence type="ECO:0000313" key="3">
    <source>
        <dbReference type="Proteomes" id="UP001166304"/>
    </source>
</evidence>
<dbReference type="GO" id="GO:0030115">
    <property type="term" value="C:S-layer"/>
    <property type="evidence" value="ECO:0007669"/>
    <property type="project" value="UniProtKB-SubCell"/>
</dbReference>
<proteinExistence type="predicted"/>
<dbReference type="NCBIfam" id="TIGR04126">
    <property type="entry name" value="PGF_CTERM"/>
    <property type="match status" value="1"/>
</dbReference>
<evidence type="ECO:0000313" key="2">
    <source>
        <dbReference type="EMBL" id="MBV0902423.1"/>
    </source>
</evidence>
<dbReference type="AlphaFoldDB" id="A0AA41KJ68"/>